<gene>
    <name evidence="1" type="ORF">FHS29_000187</name>
</gene>
<organism evidence="1 2">
    <name type="scientific">Saccharothrix tamanrassetensis</name>
    <dbReference type="NCBI Taxonomy" id="1051531"/>
    <lineage>
        <taxon>Bacteria</taxon>
        <taxon>Bacillati</taxon>
        <taxon>Actinomycetota</taxon>
        <taxon>Actinomycetes</taxon>
        <taxon>Pseudonocardiales</taxon>
        <taxon>Pseudonocardiaceae</taxon>
        <taxon>Saccharothrix</taxon>
    </lineage>
</organism>
<keyword evidence="2" id="KW-1185">Reference proteome</keyword>
<reference evidence="1 2" key="1">
    <citation type="submission" date="2020-08" db="EMBL/GenBank/DDBJ databases">
        <title>Genomic Encyclopedia of Type Strains, Phase III (KMG-III): the genomes of soil and plant-associated and newly described type strains.</title>
        <authorList>
            <person name="Whitman W."/>
        </authorList>
    </citation>
    <scope>NUCLEOTIDE SEQUENCE [LARGE SCALE GENOMIC DNA]</scope>
    <source>
        <strain evidence="1 2">CECT 8640</strain>
    </source>
</reference>
<comment type="caution">
    <text evidence="1">The sequence shown here is derived from an EMBL/GenBank/DDBJ whole genome shotgun (WGS) entry which is preliminary data.</text>
</comment>
<dbReference type="Pfam" id="PF14885">
    <property type="entry name" value="GHL15"/>
    <property type="match status" value="1"/>
</dbReference>
<dbReference type="AlphaFoldDB" id="A0A841CBR6"/>
<dbReference type="SUPFAM" id="SSF51445">
    <property type="entry name" value="(Trans)glycosidases"/>
    <property type="match status" value="1"/>
</dbReference>
<dbReference type="RefSeq" id="WP_184687306.1">
    <property type="nucleotide sequence ID" value="NZ_JACHJN010000001.1"/>
</dbReference>
<dbReference type="Proteomes" id="UP000547510">
    <property type="component" value="Unassembled WGS sequence"/>
</dbReference>
<protein>
    <submittedName>
        <fullName evidence="1">Uncharacterized protein</fullName>
    </submittedName>
</protein>
<dbReference type="InterPro" id="IPR013785">
    <property type="entry name" value="Aldolase_TIM"/>
</dbReference>
<dbReference type="InterPro" id="IPR017853">
    <property type="entry name" value="GH"/>
</dbReference>
<sequence length="455" mass="49674">MTSFPTGSGGGGSRKRLRGLGVLGVVAALLVAPTAAVGAVPHEADHSDALQAVQDAVQAGQDAVQAAQDVVASVQSGYVGVGDAESFWLHLNSTPALDVMLAAEAKRHKYIVLNAWEGDLLKKLKASNPKVQVFVYKDLSSTRSYACRNGVDDKYLPAGVGYCVADKNHPEWFLRKSDGKRFEYDGYRGHWQMDIGNTAYQDAWATNVIADAKETGFDGVFMDNALFPCDAYHPKVCPEKYPTNEAFQAAYTSMLANMKGRFAEAGLTTVANLSNARLYDGAWDAYTEHLDGGFDEWWLVFGNNNLLAEYDRGWSRQVAQLASNEERGKITWVQPHFGQGQDGPLRYAMASYYLAVGNKAAIAEMEQTDGYGDPTARHPMYDWDIGTAAEPYRPVAPNVFRRDFTCGTVIVNANPSKSAAVKVELDEAHLDERGWRVSTVSLPGTSGTILRKSCK</sequence>
<dbReference type="InterPro" id="IPR029455">
    <property type="entry name" value="GHL15"/>
</dbReference>
<evidence type="ECO:0000313" key="1">
    <source>
        <dbReference type="EMBL" id="MBB5953617.1"/>
    </source>
</evidence>
<dbReference type="Gene3D" id="3.20.20.70">
    <property type="entry name" value="Aldolase class I"/>
    <property type="match status" value="1"/>
</dbReference>
<evidence type="ECO:0000313" key="2">
    <source>
        <dbReference type="Proteomes" id="UP000547510"/>
    </source>
</evidence>
<name>A0A841CBR6_9PSEU</name>
<proteinExistence type="predicted"/>
<dbReference type="EMBL" id="JACHJN010000001">
    <property type="protein sequence ID" value="MBB5953617.1"/>
    <property type="molecule type" value="Genomic_DNA"/>
</dbReference>
<accession>A0A841CBR6</accession>